<dbReference type="EMBL" id="KQ964606">
    <property type="protein sequence ID" value="KXN67913.1"/>
    <property type="molecule type" value="Genomic_DNA"/>
</dbReference>
<feature type="transmembrane region" description="Helical" evidence="2">
    <location>
        <begin position="408"/>
        <end position="429"/>
    </location>
</feature>
<feature type="region of interest" description="Disordered" evidence="1">
    <location>
        <begin position="484"/>
        <end position="504"/>
    </location>
</feature>
<keyword evidence="3" id="KW-0732">Signal</keyword>
<reference evidence="4 5" key="1">
    <citation type="journal article" date="2015" name="Genome Biol. Evol.">
        <title>Phylogenomic analyses indicate that early fungi evolved digesting cell walls of algal ancestors of land plants.</title>
        <authorList>
            <person name="Chang Y."/>
            <person name="Wang S."/>
            <person name="Sekimoto S."/>
            <person name="Aerts A.L."/>
            <person name="Choi C."/>
            <person name="Clum A."/>
            <person name="LaButti K.M."/>
            <person name="Lindquist E.A."/>
            <person name="Yee Ngan C."/>
            <person name="Ohm R.A."/>
            <person name="Salamov A.A."/>
            <person name="Grigoriev I.V."/>
            <person name="Spatafora J.W."/>
            <person name="Berbee M.L."/>
        </authorList>
    </citation>
    <scope>NUCLEOTIDE SEQUENCE [LARGE SCALE GENOMIC DNA]</scope>
    <source>
        <strain evidence="4 5">NRRL 28638</strain>
    </source>
</reference>
<dbReference type="Gene3D" id="2.120.10.80">
    <property type="entry name" value="Kelch-type beta propeller"/>
    <property type="match status" value="1"/>
</dbReference>
<evidence type="ECO:0000256" key="2">
    <source>
        <dbReference type="SAM" id="Phobius"/>
    </source>
</evidence>
<keyword evidence="2" id="KW-1133">Transmembrane helix</keyword>
<keyword evidence="2" id="KW-0472">Membrane</keyword>
<dbReference type="AlphaFoldDB" id="A0A137NYI0"/>
<evidence type="ECO:0008006" key="6">
    <source>
        <dbReference type="Google" id="ProtNLM"/>
    </source>
</evidence>
<evidence type="ECO:0000313" key="4">
    <source>
        <dbReference type="EMBL" id="KXN67913.1"/>
    </source>
</evidence>
<feature type="chain" id="PRO_5007294266" description="Galactose oxidase" evidence="3">
    <location>
        <begin position="22"/>
        <end position="504"/>
    </location>
</feature>
<dbReference type="Proteomes" id="UP000070444">
    <property type="component" value="Unassembled WGS sequence"/>
</dbReference>
<dbReference type="SUPFAM" id="SSF117281">
    <property type="entry name" value="Kelch motif"/>
    <property type="match status" value="1"/>
</dbReference>
<dbReference type="OrthoDB" id="432528at2759"/>
<organism evidence="4 5">
    <name type="scientific">Conidiobolus coronatus (strain ATCC 28846 / CBS 209.66 / NRRL 28638)</name>
    <name type="common">Delacroixia coronata</name>
    <dbReference type="NCBI Taxonomy" id="796925"/>
    <lineage>
        <taxon>Eukaryota</taxon>
        <taxon>Fungi</taxon>
        <taxon>Fungi incertae sedis</taxon>
        <taxon>Zoopagomycota</taxon>
        <taxon>Entomophthoromycotina</taxon>
        <taxon>Entomophthoromycetes</taxon>
        <taxon>Entomophthorales</taxon>
        <taxon>Ancylistaceae</taxon>
        <taxon>Conidiobolus</taxon>
    </lineage>
</organism>
<name>A0A137NYI0_CONC2</name>
<sequence length="504" mass="58306">MVIKLKKMFILLIYYLHSVISRRGYSYSATIRGDKLYTIYLEYQQDYAEFKVYELKNGSIIDIVNSAKTIELETNIKKFLPEFLDIPGSLQESHNKLWMKGKLKEAIKGQKNSTYKSWVGYINLDDMSLITDSSLIKFPSNENFTLSEYAISTVNNKFGAAIYIVGGVYYFKKENRQSIENSILKYNFTIRRWVDMTYLVKGKLKPLFSHKSVVIDNRYLVMLSGITEESKEEIDIINRNKPNYNFNSLYNLKVFDTFTNNWEYIDIKPDVMDTDIATFEFEEFLATVYDNKIIVIGVKIGTNTTMGISTVITPADSPYIGILDYDSKTWSWSQIYNEDGSKYSSGIYTKDIFVYNDQIILPRDGSMHTYNESMSIQVYDLPSKRMKSTLRSSNVKNIRESDNIIPTYAIVLIALGLALLLLSLSYLLYHKIKKNSSSKNNKIKYKGPIREVWSNPDIDNTDNIIMWDIKKGISIKKKNSNPLHTNELYPNSSNQNTSNMIEFN</sequence>
<keyword evidence="5" id="KW-1185">Reference proteome</keyword>
<feature type="signal peptide" evidence="3">
    <location>
        <begin position="1"/>
        <end position="21"/>
    </location>
</feature>
<protein>
    <recommendedName>
        <fullName evidence="6">Galactose oxidase</fullName>
    </recommendedName>
</protein>
<gene>
    <name evidence="4" type="ORF">CONCODRAFT_19313</name>
</gene>
<proteinExistence type="predicted"/>
<evidence type="ECO:0000313" key="5">
    <source>
        <dbReference type="Proteomes" id="UP000070444"/>
    </source>
</evidence>
<dbReference type="InterPro" id="IPR015915">
    <property type="entry name" value="Kelch-typ_b-propeller"/>
</dbReference>
<evidence type="ECO:0000256" key="3">
    <source>
        <dbReference type="SAM" id="SignalP"/>
    </source>
</evidence>
<keyword evidence="2" id="KW-0812">Transmembrane</keyword>
<accession>A0A137NYI0</accession>
<evidence type="ECO:0000256" key="1">
    <source>
        <dbReference type="SAM" id="MobiDB-lite"/>
    </source>
</evidence>